<dbReference type="GeneID" id="5234299"/>
<dbReference type="PROSITE" id="PS00141">
    <property type="entry name" value="ASP_PROTEASE"/>
    <property type="match status" value="2"/>
</dbReference>
<evidence type="ECO:0000256" key="1">
    <source>
        <dbReference type="ARBA" id="ARBA00001675"/>
    </source>
</evidence>
<dbReference type="FunFam" id="2.40.70.10:FF:000011">
    <property type="entry name" value="Aspartic protease"/>
    <property type="match status" value="1"/>
</dbReference>
<dbReference type="SUPFAM" id="SSF50630">
    <property type="entry name" value="Acid proteases"/>
    <property type="match status" value="1"/>
</dbReference>
<dbReference type="GO" id="GO:0006508">
    <property type="term" value="P:proteolysis"/>
    <property type="evidence" value="ECO:0007669"/>
    <property type="project" value="UniProtKB-KW"/>
</dbReference>
<dbReference type="InterPro" id="IPR033876">
    <property type="entry name" value="SAP-like"/>
</dbReference>
<evidence type="ECO:0000256" key="14">
    <source>
        <dbReference type="SAM" id="SignalP"/>
    </source>
</evidence>
<name>A5DXL7_LODEL</name>
<feature type="active site" evidence="12">
    <location>
        <position position="101"/>
    </location>
</feature>
<keyword evidence="17" id="KW-1185">Reference proteome</keyword>
<accession>A5DXL7</accession>
<comment type="catalytic activity">
    <reaction evidence="1">
        <text>Preferential cleavage at the carboxyl of hydrophobic amino acids, but fails to cleave 15-Leu-|-Tyr-16, 16-Tyr-|-Leu-17 and 24-Phe-|-Phe-25 of insulin B chain. Activates trypsinogen, and degrades keratin.</text>
        <dbReference type="EC" id="3.4.23.24"/>
    </reaction>
</comment>
<keyword evidence="9 13" id="KW-0378">Hydrolase</keyword>
<feature type="chain" id="PRO_5002681544" description="candidapepsin" evidence="14">
    <location>
        <begin position="24"/>
        <end position="402"/>
    </location>
</feature>
<dbReference type="HOGENOM" id="CLU_013253_9_1_1"/>
<evidence type="ECO:0000256" key="6">
    <source>
        <dbReference type="ARBA" id="ARBA00022670"/>
    </source>
</evidence>
<evidence type="ECO:0000256" key="2">
    <source>
        <dbReference type="ARBA" id="ARBA00004613"/>
    </source>
</evidence>
<dbReference type="InParanoid" id="A5DXL7"/>
<dbReference type="GO" id="GO:0004190">
    <property type="term" value="F:aspartic-type endopeptidase activity"/>
    <property type="evidence" value="ECO:0007669"/>
    <property type="project" value="UniProtKB-KW"/>
</dbReference>
<keyword evidence="10" id="KW-0865">Zymogen</keyword>
<keyword evidence="8 13" id="KW-0064">Aspartyl protease</keyword>
<dbReference type="AlphaFoldDB" id="A5DXL7"/>
<evidence type="ECO:0000256" key="5">
    <source>
        <dbReference type="ARBA" id="ARBA00022525"/>
    </source>
</evidence>
<dbReference type="EC" id="3.4.23.24" evidence="4"/>
<keyword evidence="11" id="KW-1015">Disulfide bond</keyword>
<feature type="domain" description="Peptidase A1" evidence="15">
    <location>
        <begin position="83"/>
        <end position="389"/>
    </location>
</feature>
<dbReference type="PRINTS" id="PR00792">
    <property type="entry name" value="PEPSIN"/>
</dbReference>
<evidence type="ECO:0000313" key="16">
    <source>
        <dbReference type="EMBL" id="EDK43925.1"/>
    </source>
</evidence>
<evidence type="ECO:0000256" key="11">
    <source>
        <dbReference type="ARBA" id="ARBA00023157"/>
    </source>
</evidence>
<evidence type="ECO:0000256" key="4">
    <source>
        <dbReference type="ARBA" id="ARBA00013207"/>
    </source>
</evidence>
<dbReference type="PROSITE" id="PS51767">
    <property type="entry name" value="PEPTIDASE_A1"/>
    <property type="match status" value="1"/>
</dbReference>
<evidence type="ECO:0000256" key="9">
    <source>
        <dbReference type="ARBA" id="ARBA00022801"/>
    </source>
</evidence>
<dbReference type="GO" id="GO:0005576">
    <property type="term" value="C:extracellular region"/>
    <property type="evidence" value="ECO:0007669"/>
    <property type="project" value="UniProtKB-SubCell"/>
</dbReference>
<dbReference type="EMBL" id="CH981525">
    <property type="protein sequence ID" value="EDK43925.1"/>
    <property type="molecule type" value="Genomic_DNA"/>
</dbReference>
<sequence length="402" mass="42417">MVSVFNLTKQALTTLAFALLAQGIVIPEDLGKRSGPGFISLDFDVIRPPVIVNSTDSNAALSDAALRKRKTISLSLIDEGPSYASKITIGSNKQQQTVVIDTGSSDLWVVDSNAQCQDNVQCKNDGTYNPSSSTTYKNLNTPFAIRYGDGSTSQGTWGLETVGFGGISITGQQFADVTTTSVNQGILGIGYKTNEANANYDNVPVTLKKQGIISTNAYSLYLNAPNAASGTIIFGGVDNAKYSGSLIKEQVTQSNQLTISLGSINYAGTTYSNNNGDALLDSGTTLTYLTPDVASAIAEQAGAHYVTYPDGSGLWEIGCDASTSGNVVYSFANGAKITVPLSELVYGSSGDGYCVWGIQQEEDFAILGDNFLRHAYLLYNLDANTVSIAQVKYTTTSSIAAV</sequence>
<dbReference type="InterPro" id="IPR001461">
    <property type="entry name" value="Aspartic_peptidase_A1"/>
</dbReference>
<evidence type="ECO:0000256" key="8">
    <source>
        <dbReference type="ARBA" id="ARBA00022750"/>
    </source>
</evidence>
<dbReference type="PANTHER" id="PTHR47966">
    <property type="entry name" value="BETA-SITE APP-CLEAVING ENZYME, ISOFORM A-RELATED"/>
    <property type="match status" value="1"/>
</dbReference>
<reference evidence="16 17" key="1">
    <citation type="journal article" date="2009" name="Nature">
        <title>Evolution of pathogenicity and sexual reproduction in eight Candida genomes.</title>
        <authorList>
            <person name="Butler G."/>
            <person name="Rasmussen M.D."/>
            <person name="Lin M.F."/>
            <person name="Santos M.A."/>
            <person name="Sakthikumar S."/>
            <person name="Munro C.A."/>
            <person name="Rheinbay E."/>
            <person name="Grabherr M."/>
            <person name="Forche A."/>
            <person name="Reedy J.L."/>
            <person name="Agrafioti I."/>
            <person name="Arnaud M.B."/>
            <person name="Bates S."/>
            <person name="Brown A.J."/>
            <person name="Brunke S."/>
            <person name="Costanzo M.C."/>
            <person name="Fitzpatrick D.A."/>
            <person name="de Groot P.W."/>
            <person name="Harris D."/>
            <person name="Hoyer L.L."/>
            <person name="Hube B."/>
            <person name="Klis F.M."/>
            <person name="Kodira C."/>
            <person name="Lennard N."/>
            <person name="Logue M.E."/>
            <person name="Martin R."/>
            <person name="Neiman A.M."/>
            <person name="Nikolaou E."/>
            <person name="Quail M.A."/>
            <person name="Quinn J."/>
            <person name="Santos M.C."/>
            <person name="Schmitzberger F.F."/>
            <person name="Sherlock G."/>
            <person name="Shah P."/>
            <person name="Silverstein K.A."/>
            <person name="Skrzypek M.S."/>
            <person name="Soll D."/>
            <person name="Staggs R."/>
            <person name="Stansfield I."/>
            <person name="Stumpf M.P."/>
            <person name="Sudbery P.E."/>
            <person name="Srikantha T."/>
            <person name="Zeng Q."/>
            <person name="Berman J."/>
            <person name="Berriman M."/>
            <person name="Heitman J."/>
            <person name="Gow N.A."/>
            <person name="Lorenz M.C."/>
            <person name="Birren B.W."/>
            <person name="Kellis M."/>
            <person name="Cuomo C.A."/>
        </authorList>
    </citation>
    <scope>NUCLEOTIDE SEQUENCE [LARGE SCALE GENOMIC DNA]</scope>
    <source>
        <strain evidence="17">ATCC 11503 / BCRC 21390 / CBS 2605 / JCM 1781 / NBRC 1676 / NRRL YB-4239</strain>
    </source>
</reference>
<dbReference type="OrthoDB" id="771136at2759"/>
<evidence type="ECO:0000313" key="17">
    <source>
        <dbReference type="Proteomes" id="UP000001996"/>
    </source>
</evidence>
<dbReference type="InterPro" id="IPR033121">
    <property type="entry name" value="PEPTIDASE_A1"/>
</dbReference>
<feature type="signal peptide" evidence="14">
    <location>
        <begin position="1"/>
        <end position="23"/>
    </location>
</feature>
<evidence type="ECO:0000256" key="13">
    <source>
        <dbReference type="RuleBase" id="RU000454"/>
    </source>
</evidence>
<dbReference type="CDD" id="cd05474">
    <property type="entry name" value="SAP_like"/>
    <property type="match status" value="1"/>
</dbReference>
<dbReference type="KEGG" id="lel:PVL30_002079"/>
<dbReference type="PANTHER" id="PTHR47966:SF65">
    <property type="entry name" value="ASPARTIC-TYPE ENDOPEPTIDASE"/>
    <property type="match status" value="1"/>
</dbReference>
<dbReference type="Proteomes" id="UP000001996">
    <property type="component" value="Unassembled WGS sequence"/>
</dbReference>
<feature type="active site" evidence="12">
    <location>
        <position position="281"/>
    </location>
</feature>
<protein>
    <recommendedName>
        <fullName evidence="4">candidapepsin</fullName>
        <ecNumber evidence="4">3.4.23.24</ecNumber>
    </recommendedName>
</protein>
<dbReference type="eggNOG" id="KOG1339">
    <property type="taxonomic scope" value="Eukaryota"/>
</dbReference>
<dbReference type="OMA" id="GIGYKTN"/>
<evidence type="ECO:0000256" key="10">
    <source>
        <dbReference type="ARBA" id="ARBA00023145"/>
    </source>
</evidence>
<gene>
    <name evidence="16" type="ORF">LELG_02104</name>
</gene>
<comment type="subcellular location">
    <subcellularLocation>
        <location evidence="2">Secreted</location>
    </subcellularLocation>
</comment>
<keyword evidence="6 13" id="KW-0645">Protease</keyword>
<keyword evidence="5" id="KW-0964">Secreted</keyword>
<evidence type="ECO:0000256" key="7">
    <source>
        <dbReference type="ARBA" id="ARBA00022729"/>
    </source>
</evidence>
<comment type="similarity">
    <text evidence="3 13">Belongs to the peptidase A1 family.</text>
</comment>
<dbReference type="FunFam" id="2.40.70.10:FF:000023">
    <property type="entry name" value="Aspartic protease"/>
    <property type="match status" value="1"/>
</dbReference>
<keyword evidence="7 14" id="KW-0732">Signal</keyword>
<evidence type="ECO:0000259" key="15">
    <source>
        <dbReference type="PROSITE" id="PS51767"/>
    </source>
</evidence>
<dbReference type="Gene3D" id="2.40.70.10">
    <property type="entry name" value="Acid Proteases"/>
    <property type="match status" value="2"/>
</dbReference>
<dbReference type="Pfam" id="PF00026">
    <property type="entry name" value="Asp"/>
    <property type="match status" value="1"/>
</dbReference>
<evidence type="ECO:0000256" key="12">
    <source>
        <dbReference type="PIRSR" id="PIRSR601461-1"/>
    </source>
</evidence>
<proteinExistence type="inferred from homology"/>
<evidence type="ECO:0000256" key="3">
    <source>
        <dbReference type="ARBA" id="ARBA00007447"/>
    </source>
</evidence>
<dbReference type="MEROPS" id="A01.038"/>
<dbReference type="InterPro" id="IPR001969">
    <property type="entry name" value="Aspartic_peptidase_AS"/>
</dbReference>
<dbReference type="InterPro" id="IPR021109">
    <property type="entry name" value="Peptidase_aspartic_dom_sf"/>
</dbReference>
<organism evidence="16 17">
    <name type="scientific">Lodderomyces elongisporus (strain ATCC 11503 / CBS 2605 / JCM 1781 / NBRC 1676 / NRRL YB-4239)</name>
    <name type="common">Yeast</name>
    <name type="synonym">Saccharomyces elongisporus</name>
    <dbReference type="NCBI Taxonomy" id="379508"/>
    <lineage>
        <taxon>Eukaryota</taxon>
        <taxon>Fungi</taxon>
        <taxon>Dikarya</taxon>
        <taxon>Ascomycota</taxon>
        <taxon>Saccharomycotina</taxon>
        <taxon>Pichiomycetes</taxon>
        <taxon>Debaryomycetaceae</taxon>
        <taxon>Candida/Lodderomyces clade</taxon>
        <taxon>Lodderomyces</taxon>
    </lineage>
</organism>